<evidence type="ECO:0000313" key="3">
    <source>
        <dbReference type="Proteomes" id="UP001595887"/>
    </source>
</evidence>
<name>A0ABV8RCZ8_9SPHN</name>
<evidence type="ECO:0000256" key="1">
    <source>
        <dbReference type="SAM" id="MobiDB-lite"/>
    </source>
</evidence>
<accession>A0ABV8RCZ8</accession>
<dbReference type="InterPro" id="IPR050708">
    <property type="entry name" value="T6SS_VgrG/RHS"/>
</dbReference>
<comment type="caution">
    <text evidence="2">The sequence shown here is derived from an EMBL/GenBank/DDBJ whole genome shotgun (WGS) entry which is preliminary data.</text>
</comment>
<sequence length="354" mass="39211">TKGSNAVRRPRRQPSVIGQKNVTKAEQCEYQLDNIILNRPGAQRFVYNGNALLLEYNNAAAIVRRYAHGVNGAADDPLAWWEGPLMNCTGTRFLHSDRRGSVAALADCWGNRQAINSYDEWGIPAAANQGRFQYTGQAWIPELGMYYYKARIYSPTLGRFMQTDPIGYDDGLNWYAYVGNDPVNMVDPTGKCGYAGATVFAGGAVAIDGPLPVGDAVGGLVCIGGLAVAWYNLPDIPDEPIVVIGNRTSCGFFCSIGLEKRQVEAIRTSADGKFHTPKGASFPDPGDIDPDDYDDSIENLKESIKTRLEELDNFPNGRKNGTKEEQIQFQKQQQHRERLAQEEELLRALTRRNR</sequence>
<dbReference type="Proteomes" id="UP001595887">
    <property type="component" value="Unassembled WGS sequence"/>
</dbReference>
<evidence type="ECO:0000313" key="2">
    <source>
        <dbReference type="EMBL" id="MFC4290797.1"/>
    </source>
</evidence>
<dbReference type="PANTHER" id="PTHR32305">
    <property type="match status" value="1"/>
</dbReference>
<protein>
    <submittedName>
        <fullName evidence="2">RHS repeat domain-containing protein</fullName>
    </submittedName>
</protein>
<dbReference type="InterPro" id="IPR022385">
    <property type="entry name" value="Rhs_assc_core"/>
</dbReference>
<feature type="non-terminal residue" evidence="2">
    <location>
        <position position="1"/>
    </location>
</feature>
<dbReference type="RefSeq" id="WP_381420399.1">
    <property type="nucleotide sequence ID" value="NZ_JBHSDH010000001.1"/>
</dbReference>
<proteinExistence type="predicted"/>
<dbReference type="NCBIfam" id="TIGR03696">
    <property type="entry name" value="Rhs_assc_core"/>
    <property type="match status" value="1"/>
</dbReference>
<organism evidence="2 3">
    <name type="scientific">Sphingorhabdus arenilitoris</name>
    <dbReference type="NCBI Taxonomy" id="1490041"/>
    <lineage>
        <taxon>Bacteria</taxon>
        <taxon>Pseudomonadati</taxon>
        <taxon>Pseudomonadota</taxon>
        <taxon>Alphaproteobacteria</taxon>
        <taxon>Sphingomonadales</taxon>
        <taxon>Sphingomonadaceae</taxon>
        <taxon>Sphingorhabdus</taxon>
    </lineage>
</organism>
<dbReference type="Gene3D" id="2.180.10.10">
    <property type="entry name" value="RHS repeat-associated core"/>
    <property type="match status" value="1"/>
</dbReference>
<dbReference type="EMBL" id="JBHSDH010000001">
    <property type="protein sequence ID" value="MFC4290797.1"/>
    <property type="molecule type" value="Genomic_DNA"/>
</dbReference>
<feature type="region of interest" description="Disordered" evidence="1">
    <location>
        <begin position="312"/>
        <end position="338"/>
    </location>
</feature>
<gene>
    <name evidence="2" type="ORF">ACFOWX_00005</name>
</gene>
<reference evidence="3" key="1">
    <citation type="journal article" date="2019" name="Int. J. Syst. Evol. Microbiol.">
        <title>The Global Catalogue of Microorganisms (GCM) 10K type strain sequencing project: providing services to taxonomists for standard genome sequencing and annotation.</title>
        <authorList>
            <consortium name="The Broad Institute Genomics Platform"/>
            <consortium name="The Broad Institute Genome Sequencing Center for Infectious Disease"/>
            <person name="Wu L."/>
            <person name="Ma J."/>
        </authorList>
    </citation>
    <scope>NUCLEOTIDE SEQUENCE [LARGE SCALE GENOMIC DNA]</scope>
    <source>
        <strain evidence="3">CECT 8531</strain>
    </source>
</reference>
<dbReference type="PANTHER" id="PTHR32305:SF15">
    <property type="entry name" value="PROTEIN RHSA-RELATED"/>
    <property type="match status" value="1"/>
</dbReference>
<feature type="region of interest" description="Disordered" evidence="1">
    <location>
        <begin position="272"/>
        <end position="291"/>
    </location>
</feature>
<keyword evidence="3" id="KW-1185">Reference proteome</keyword>